<keyword evidence="6 16" id="KW-1133">Transmembrane helix</keyword>
<dbReference type="GO" id="GO:0005230">
    <property type="term" value="F:extracellular ligand-gated monoatomic ion channel activity"/>
    <property type="evidence" value="ECO:0007669"/>
    <property type="project" value="InterPro"/>
</dbReference>
<dbReference type="InterPro" id="IPR036734">
    <property type="entry name" value="Neur_chan_lig-bd_sf"/>
</dbReference>
<evidence type="ECO:0000256" key="17">
    <source>
        <dbReference type="SAM" id="SignalP"/>
    </source>
</evidence>
<keyword evidence="7" id="KW-0406">Ion transport</keyword>
<evidence type="ECO:0000313" key="19">
    <source>
        <dbReference type="EMBL" id="KAJ1349198.1"/>
    </source>
</evidence>
<dbReference type="GO" id="GO:0006897">
    <property type="term" value="P:endocytosis"/>
    <property type="evidence" value="ECO:0007669"/>
    <property type="project" value="UniProtKB-KW"/>
</dbReference>
<evidence type="ECO:0000256" key="15">
    <source>
        <dbReference type="SAM" id="MobiDB-lite"/>
    </source>
</evidence>
<dbReference type="EMBL" id="JAHQIW010000623">
    <property type="protein sequence ID" value="KAJ1349198.1"/>
    <property type="molecule type" value="Genomic_DNA"/>
</dbReference>
<evidence type="ECO:0000256" key="9">
    <source>
        <dbReference type="ARBA" id="ARBA00023170"/>
    </source>
</evidence>
<evidence type="ECO:0000256" key="11">
    <source>
        <dbReference type="ARBA" id="ARBA00023303"/>
    </source>
</evidence>
<reference evidence="19" key="1">
    <citation type="submission" date="2021-06" db="EMBL/GenBank/DDBJ databases">
        <title>Parelaphostrongylus tenuis whole genome reference sequence.</title>
        <authorList>
            <person name="Garwood T.J."/>
            <person name="Larsen P.A."/>
            <person name="Fountain-Jones N.M."/>
            <person name="Garbe J.R."/>
            <person name="Macchietto M.G."/>
            <person name="Kania S.A."/>
            <person name="Gerhold R.W."/>
            <person name="Richards J.E."/>
            <person name="Wolf T.M."/>
        </authorList>
    </citation>
    <scope>NUCLEOTIDE SEQUENCE</scope>
    <source>
        <strain evidence="19">MNPRO001-30</strain>
        <tissue evidence="19">Meninges</tissue>
    </source>
</reference>
<evidence type="ECO:0000256" key="7">
    <source>
        <dbReference type="ARBA" id="ARBA00023065"/>
    </source>
</evidence>
<evidence type="ECO:0000256" key="5">
    <source>
        <dbReference type="ARBA" id="ARBA00022729"/>
    </source>
</evidence>
<keyword evidence="8 16" id="KW-0472">Membrane</keyword>
<dbReference type="SUPFAM" id="SSF63712">
    <property type="entry name" value="Nicotinic receptor ligand binding domain-like"/>
    <property type="match status" value="1"/>
</dbReference>
<feature type="signal peptide" evidence="17">
    <location>
        <begin position="1"/>
        <end position="16"/>
    </location>
</feature>
<dbReference type="Pfam" id="PF02931">
    <property type="entry name" value="Neur_chan_LBD"/>
    <property type="match status" value="1"/>
</dbReference>
<gene>
    <name evidence="19" type="ORF">KIN20_004667</name>
</gene>
<name>A0AAD5QEM2_PARTN</name>
<dbReference type="Gene3D" id="2.70.170.10">
    <property type="entry name" value="Neurotransmitter-gated ion-channel ligand-binding domain"/>
    <property type="match status" value="1"/>
</dbReference>
<dbReference type="GO" id="GO:0030659">
    <property type="term" value="C:cytoplasmic vesicle membrane"/>
    <property type="evidence" value="ECO:0007669"/>
    <property type="project" value="UniProtKB-SubCell"/>
</dbReference>
<evidence type="ECO:0000256" key="1">
    <source>
        <dbReference type="ARBA" id="ARBA00004439"/>
    </source>
</evidence>
<feature type="transmembrane region" description="Helical" evidence="16">
    <location>
        <begin position="314"/>
        <end position="336"/>
    </location>
</feature>
<dbReference type="InterPro" id="IPR006202">
    <property type="entry name" value="Neur_chan_lig-bd"/>
</dbReference>
<feature type="chain" id="PRO_5042281447" description="Acetylcholine receptor-like protein cup-4" evidence="17">
    <location>
        <begin position="17"/>
        <end position="488"/>
    </location>
</feature>
<keyword evidence="9" id="KW-0675">Receptor</keyword>
<dbReference type="Gene3D" id="1.20.58.390">
    <property type="entry name" value="Neurotransmitter-gated ion-channel transmembrane domain"/>
    <property type="match status" value="1"/>
</dbReference>
<comment type="subcellular location">
    <subcellularLocation>
        <location evidence="1">Cytoplasmic vesicle membrane</location>
        <topology evidence="1">Multi-pass membrane protein</topology>
    </subcellularLocation>
</comment>
<dbReference type="InterPro" id="IPR006201">
    <property type="entry name" value="Neur_channel"/>
</dbReference>
<evidence type="ECO:0000256" key="4">
    <source>
        <dbReference type="ARBA" id="ARBA00022692"/>
    </source>
</evidence>
<keyword evidence="5 17" id="KW-0732">Signal</keyword>
<keyword evidence="3" id="KW-0254">Endocytosis</keyword>
<dbReference type="InterPro" id="IPR036719">
    <property type="entry name" value="Neuro-gated_channel_TM_sf"/>
</dbReference>
<organism evidence="19 20">
    <name type="scientific">Parelaphostrongylus tenuis</name>
    <name type="common">Meningeal worm</name>
    <dbReference type="NCBI Taxonomy" id="148309"/>
    <lineage>
        <taxon>Eukaryota</taxon>
        <taxon>Metazoa</taxon>
        <taxon>Ecdysozoa</taxon>
        <taxon>Nematoda</taxon>
        <taxon>Chromadorea</taxon>
        <taxon>Rhabditida</taxon>
        <taxon>Rhabditina</taxon>
        <taxon>Rhabditomorpha</taxon>
        <taxon>Strongyloidea</taxon>
        <taxon>Metastrongylidae</taxon>
        <taxon>Parelaphostrongylus</taxon>
    </lineage>
</organism>
<evidence type="ECO:0000256" key="12">
    <source>
        <dbReference type="ARBA" id="ARBA00056246"/>
    </source>
</evidence>
<keyword evidence="4 16" id="KW-0812">Transmembrane</keyword>
<feature type="transmembrane region" description="Helical" evidence="16">
    <location>
        <begin position="255"/>
        <end position="277"/>
    </location>
</feature>
<evidence type="ECO:0000256" key="6">
    <source>
        <dbReference type="ARBA" id="ARBA00022989"/>
    </source>
</evidence>
<evidence type="ECO:0000313" key="20">
    <source>
        <dbReference type="Proteomes" id="UP001196413"/>
    </source>
</evidence>
<dbReference type="Proteomes" id="UP001196413">
    <property type="component" value="Unassembled WGS sequence"/>
</dbReference>
<evidence type="ECO:0000256" key="14">
    <source>
        <dbReference type="ARBA" id="ARBA00075302"/>
    </source>
</evidence>
<proteinExistence type="predicted"/>
<comment type="function">
    <text evidence="12">Thought to regulate endocytosis in coelomocytes through modulation of phospholipase C activity. Possible acetylcholine receptor.</text>
</comment>
<protein>
    <recommendedName>
        <fullName evidence="13">Acetylcholine receptor-like protein cup-4</fullName>
    </recommendedName>
    <alternativeName>
        <fullName evidence="14">Coelomocyte uptake defective protein 4</fullName>
    </alternativeName>
</protein>
<dbReference type="PANTHER" id="PTHR18945">
    <property type="entry name" value="NEUROTRANSMITTER GATED ION CHANNEL"/>
    <property type="match status" value="1"/>
</dbReference>
<keyword evidence="10" id="KW-0325">Glycoprotein</keyword>
<feature type="compositionally biased region" description="Basic and acidic residues" evidence="15">
    <location>
        <begin position="406"/>
        <end position="418"/>
    </location>
</feature>
<sequence>MMFVWLAVYMLTLCSAQNPDYNKKLEDTLMKSYNSRHRPVKKESTTVQVSVFMSISHVEKVDEHEQTMLVHGHLWATWFDEYLVWEPNDYNGTSKINIDPWRIWQPALALYNSARGNSWHLYMHGLPAIVGNTGRVWATGSFSFHVTCRFDFSDWPYDEQECPIVVTDWVYDLSRVNLSDPQGNTQWNKPTIRLNYDPIRQDEKKHVAGWEVKDTWRRHCYWGPSGCKDELPEGQPEWYWSLLEFGVKLKRHAPYFGLTVIMPTIITCLLTLFSFWIDAPSMSIALIIFNVLLQGLFGWDLIRELPPGSGSIPKIVTLYGFNLSMTTIAFIINVLAQFLESVLPTDYDLPPMVSSLAEKLRIGQFFQVKGLSFDPQVLLNYEAIDEDSKEFNSPFYIGPPNALEEGEPKEQGERREGDADSTIAVEKAGPSTAILLSPVPLNTEPSPVPPEDEEHLLTKTAQSLQIVRRIFFCIFFLMYLFVVPFCLL</sequence>
<keyword evidence="2" id="KW-0813">Transport</keyword>
<keyword evidence="20" id="KW-1185">Reference proteome</keyword>
<evidence type="ECO:0000256" key="10">
    <source>
        <dbReference type="ARBA" id="ARBA00023180"/>
    </source>
</evidence>
<comment type="caution">
    <text evidence="19">The sequence shown here is derived from an EMBL/GenBank/DDBJ whole genome shotgun (WGS) entry which is preliminary data.</text>
</comment>
<feature type="region of interest" description="Disordered" evidence="15">
    <location>
        <begin position="399"/>
        <end position="421"/>
    </location>
</feature>
<evidence type="ECO:0000256" key="3">
    <source>
        <dbReference type="ARBA" id="ARBA00022583"/>
    </source>
</evidence>
<dbReference type="AlphaFoldDB" id="A0AAD5QEM2"/>
<evidence type="ECO:0000256" key="13">
    <source>
        <dbReference type="ARBA" id="ARBA00074610"/>
    </source>
</evidence>
<evidence type="ECO:0000259" key="18">
    <source>
        <dbReference type="Pfam" id="PF02931"/>
    </source>
</evidence>
<dbReference type="FunFam" id="2.70.170.10:FF:000057">
    <property type="entry name" value="Ligand-Gated ion Channel"/>
    <property type="match status" value="1"/>
</dbReference>
<dbReference type="SUPFAM" id="SSF90112">
    <property type="entry name" value="Neurotransmitter-gated ion-channel transmembrane pore"/>
    <property type="match status" value="1"/>
</dbReference>
<dbReference type="GO" id="GO:0004888">
    <property type="term" value="F:transmembrane signaling receptor activity"/>
    <property type="evidence" value="ECO:0007669"/>
    <property type="project" value="InterPro"/>
</dbReference>
<feature type="transmembrane region" description="Helical" evidence="16">
    <location>
        <begin position="284"/>
        <end position="302"/>
    </location>
</feature>
<accession>A0AAD5QEM2</accession>
<dbReference type="InterPro" id="IPR038050">
    <property type="entry name" value="Neuro_actylchol_rec"/>
</dbReference>
<evidence type="ECO:0000256" key="2">
    <source>
        <dbReference type="ARBA" id="ARBA00022448"/>
    </source>
</evidence>
<evidence type="ECO:0000256" key="8">
    <source>
        <dbReference type="ARBA" id="ARBA00023136"/>
    </source>
</evidence>
<feature type="domain" description="Neurotransmitter-gated ion-channel ligand-binding" evidence="18">
    <location>
        <begin position="23"/>
        <end position="193"/>
    </location>
</feature>
<evidence type="ECO:0000256" key="16">
    <source>
        <dbReference type="SAM" id="Phobius"/>
    </source>
</evidence>
<feature type="transmembrane region" description="Helical" evidence="16">
    <location>
        <begin position="466"/>
        <end position="485"/>
    </location>
</feature>
<keyword evidence="11" id="KW-0407">Ion channel</keyword>
<dbReference type="CDD" id="cd18989">
    <property type="entry name" value="LGIC_ECD_cation"/>
    <property type="match status" value="1"/>
</dbReference>